<evidence type="ECO:0000313" key="2">
    <source>
        <dbReference type="EMBL" id="QHA89444.1"/>
    </source>
</evidence>
<name>A0ABX6GT31_9GAMM</name>
<keyword evidence="1" id="KW-0472">Membrane</keyword>
<dbReference type="EMBL" id="CP041764">
    <property type="protein sequence ID" value="QHA89444.1"/>
    <property type="molecule type" value="Genomic_DNA"/>
</dbReference>
<reference evidence="2 3" key="1">
    <citation type="submission" date="2019-07" db="EMBL/GenBank/DDBJ databases">
        <title>Serratia dokdonensis sp. nov., an elicitor of systemic resistance in Nicotiana Tabacum.</title>
        <authorList>
            <person name="Son J.-S."/>
            <person name="Hwang Y.-J."/>
            <person name="Lee S.-Y."/>
            <person name="Ghim S.-Y."/>
        </authorList>
    </citation>
    <scope>NUCLEOTIDE SEQUENCE [LARGE SCALE GENOMIC DNA]</scope>
    <source>
        <strain evidence="2 3">KUDC3025</strain>
    </source>
</reference>
<evidence type="ECO:0000256" key="1">
    <source>
        <dbReference type="SAM" id="Phobius"/>
    </source>
</evidence>
<feature type="transmembrane region" description="Helical" evidence="1">
    <location>
        <begin position="5"/>
        <end position="26"/>
    </location>
</feature>
<accession>A0ABX6GT31</accession>
<organism evidence="2 3">
    <name type="scientific">Serratia rhizosphaerae</name>
    <dbReference type="NCBI Taxonomy" id="2597702"/>
    <lineage>
        <taxon>Bacteria</taxon>
        <taxon>Pseudomonadati</taxon>
        <taxon>Pseudomonadota</taxon>
        <taxon>Gammaproteobacteria</taxon>
        <taxon>Enterobacterales</taxon>
        <taxon>Yersiniaceae</taxon>
        <taxon>Serratia</taxon>
    </lineage>
</organism>
<dbReference type="Proteomes" id="UP000430368">
    <property type="component" value="Chromosome"/>
</dbReference>
<keyword evidence="3" id="KW-1185">Reference proteome</keyword>
<keyword evidence="1" id="KW-0812">Transmembrane</keyword>
<sequence>MKRTLLSLVVFVVLDIILMFILTAVLPKKMVYALAERLDIYGAEGIIDLYAYITIPLSLLLAGLIVWMGNRRFR</sequence>
<gene>
    <name evidence="2" type="ORF">FO014_22015</name>
</gene>
<proteinExistence type="predicted"/>
<dbReference type="RefSeq" id="WP_160031049.1">
    <property type="nucleotide sequence ID" value="NZ_CP041764.1"/>
</dbReference>
<keyword evidence="1" id="KW-1133">Transmembrane helix</keyword>
<evidence type="ECO:0000313" key="3">
    <source>
        <dbReference type="Proteomes" id="UP000430368"/>
    </source>
</evidence>
<protein>
    <submittedName>
        <fullName evidence="2">Uncharacterized protein</fullName>
    </submittedName>
</protein>
<feature type="transmembrane region" description="Helical" evidence="1">
    <location>
        <begin position="46"/>
        <end position="68"/>
    </location>
</feature>